<gene>
    <name evidence="1" type="ORF">X805_37550</name>
</gene>
<organism evidence="1 2">
    <name type="scientific">Sphaerotilus natans subsp. natans DSM 6575</name>
    <dbReference type="NCBI Taxonomy" id="1286631"/>
    <lineage>
        <taxon>Bacteria</taxon>
        <taxon>Pseudomonadati</taxon>
        <taxon>Pseudomonadota</taxon>
        <taxon>Betaproteobacteria</taxon>
        <taxon>Burkholderiales</taxon>
        <taxon>Sphaerotilaceae</taxon>
        <taxon>Sphaerotilus</taxon>
    </lineage>
</organism>
<dbReference type="AlphaFoldDB" id="A0A059KGY8"/>
<evidence type="ECO:0000313" key="2">
    <source>
        <dbReference type="Proteomes" id="UP000026714"/>
    </source>
</evidence>
<evidence type="ECO:0000313" key="1">
    <source>
        <dbReference type="EMBL" id="KDB50620.1"/>
    </source>
</evidence>
<dbReference type="Proteomes" id="UP000026714">
    <property type="component" value="Unassembled WGS sequence"/>
</dbReference>
<reference evidence="1 2" key="1">
    <citation type="journal article" date="2014" name="FEMS Microbiol. Ecol.">
        <title>Sphaerotilus natans encrusted with nanoball-shaped Fe(III) oxide minerals formed by nitrate-reducing mixotrophic Fe(II) oxidation.</title>
        <authorList>
            <person name="Park S."/>
            <person name="Kim D.H."/>
            <person name="Lee J.H."/>
            <person name="Hur H.G."/>
        </authorList>
    </citation>
    <scope>NUCLEOTIDE SEQUENCE [LARGE SCALE GENOMIC DNA]</scope>
    <source>
        <strain evidence="1 2">DSM 6575</strain>
    </source>
</reference>
<dbReference type="STRING" id="34103.SAMN05421778_101294"/>
<comment type="caution">
    <text evidence="1">The sequence shown here is derived from an EMBL/GenBank/DDBJ whole genome shotgun (WGS) entry which is preliminary data.</text>
</comment>
<sequence>MAHRVGLSEAVVFEHLRLQSGGAWFHPNIDSLQGTMPYLTHHAIRTAIARLRNFGLLAESLYGRVSPSGSDMSKRRCVYRTVSPEQAGLVAPKGGAA</sequence>
<accession>A0A059KGY8</accession>
<name>A0A059KGY8_9BURK</name>
<proteinExistence type="predicted"/>
<dbReference type="EMBL" id="AZRA01000123">
    <property type="protein sequence ID" value="KDB50620.1"/>
    <property type="molecule type" value="Genomic_DNA"/>
</dbReference>
<protein>
    <submittedName>
        <fullName evidence="1">Uncharacterized protein</fullName>
    </submittedName>
</protein>
<keyword evidence="2" id="KW-1185">Reference proteome</keyword>